<evidence type="ECO:0000313" key="2">
    <source>
        <dbReference type="Proteomes" id="UP000310477"/>
    </source>
</evidence>
<protein>
    <submittedName>
        <fullName evidence="1">Haloacid dehalogenase</fullName>
    </submittedName>
</protein>
<reference evidence="1 2" key="1">
    <citation type="submission" date="2019-04" db="EMBL/GenBank/DDBJ databases">
        <title>Pedobacter sp. AR-2-6 sp. nov., isolated from Arctic soil.</title>
        <authorList>
            <person name="Dahal R.H."/>
            <person name="Kim D.-U."/>
        </authorList>
    </citation>
    <scope>NUCLEOTIDE SEQUENCE [LARGE SCALE GENOMIC DNA]</scope>
    <source>
        <strain evidence="1 2">AR-2-6</strain>
    </source>
</reference>
<sequence length="200" mass="23676">MSIQNHIQSKKAFIFAFDDVLYPHKDYLLQVYYLFSEFLTYSELLNSAEILNFMKDEFEKNGSEQIFEKTAEKFNIPSKYNDNFNLLHQTAILPLKLLLYQQILTLLQELVVERKEIFLVLDGEPQEQLNKVKQTEWHGLERYLKLYFVKEYGTMAECVKDIHTLNGLNHSETVFIGANHQTELLLKPIEVEYFSVRKLL</sequence>
<comment type="caution">
    <text evidence="1">The sequence shown here is derived from an EMBL/GenBank/DDBJ whole genome shotgun (WGS) entry which is preliminary data.</text>
</comment>
<dbReference type="Gene3D" id="3.40.50.1000">
    <property type="entry name" value="HAD superfamily/HAD-like"/>
    <property type="match status" value="1"/>
</dbReference>
<dbReference type="Gene3D" id="1.10.150.520">
    <property type="match status" value="1"/>
</dbReference>
<keyword evidence="2" id="KW-1185">Reference proteome</keyword>
<dbReference type="RefSeq" id="WP_136877143.1">
    <property type="nucleotide sequence ID" value="NZ_SWBO01000005.1"/>
</dbReference>
<evidence type="ECO:0000313" key="1">
    <source>
        <dbReference type="EMBL" id="TKB99979.1"/>
    </source>
</evidence>
<dbReference type="InterPro" id="IPR023214">
    <property type="entry name" value="HAD_sf"/>
</dbReference>
<dbReference type="AlphaFoldDB" id="A0A4U1C460"/>
<gene>
    <name evidence="1" type="ORF">FA045_11095</name>
</gene>
<accession>A0A4U1C460</accession>
<dbReference type="EMBL" id="SWBO01000005">
    <property type="protein sequence ID" value="TKB99979.1"/>
    <property type="molecule type" value="Genomic_DNA"/>
</dbReference>
<organism evidence="1 2">
    <name type="scientific">Pedobacter cryotolerans</name>
    <dbReference type="NCBI Taxonomy" id="2571270"/>
    <lineage>
        <taxon>Bacteria</taxon>
        <taxon>Pseudomonadati</taxon>
        <taxon>Bacteroidota</taxon>
        <taxon>Sphingobacteriia</taxon>
        <taxon>Sphingobacteriales</taxon>
        <taxon>Sphingobacteriaceae</taxon>
        <taxon>Pedobacter</taxon>
    </lineage>
</organism>
<dbReference type="OrthoDB" id="791795at2"/>
<proteinExistence type="predicted"/>
<name>A0A4U1C460_9SPHI</name>
<dbReference type="Proteomes" id="UP000310477">
    <property type="component" value="Unassembled WGS sequence"/>
</dbReference>